<dbReference type="EMBL" id="CP064788">
    <property type="protein sequence ID" value="QSG09648.1"/>
    <property type="molecule type" value="Genomic_DNA"/>
</dbReference>
<dbReference type="InterPro" id="IPR000683">
    <property type="entry name" value="Gfo/Idh/MocA-like_OxRdtase_N"/>
</dbReference>
<dbReference type="PANTHER" id="PTHR43377:SF1">
    <property type="entry name" value="BILIVERDIN REDUCTASE A"/>
    <property type="match status" value="1"/>
</dbReference>
<dbReference type="Proteomes" id="UP000662973">
    <property type="component" value="Chromosome"/>
</dbReference>
<dbReference type="Gene3D" id="3.30.360.10">
    <property type="entry name" value="Dihydrodipicolinate Reductase, domain 2"/>
    <property type="match status" value="1"/>
</dbReference>
<gene>
    <name evidence="3" type="primary">mviM5</name>
    <name evidence="3" type="ORF">HSR122_2269</name>
</gene>
<dbReference type="GO" id="GO:0000166">
    <property type="term" value="F:nucleotide binding"/>
    <property type="evidence" value="ECO:0007669"/>
    <property type="project" value="InterPro"/>
</dbReference>
<protein>
    <submittedName>
        <fullName evidence="3">Putative dehydrogenase</fullName>
    </submittedName>
</protein>
<keyword evidence="4" id="KW-1185">Reference proteome</keyword>
<organism evidence="3 4">
    <name type="scientific">Halapricum desulfuricans</name>
    <dbReference type="NCBI Taxonomy" id="2841257"/>
    <lineage>
        <taxon>Archaea</taxon>
        <taxon>Methanobacteriati</taxon>
        <taxon>Methanobacteriota</taxon>
        <taxon>Stenosarchaea group</taxon>
        <taxon>Halobacteria</taxon>
        <taxon>Halobacteriales</taxon>
        <taxon>Haloarculaceae</taxon>
        <taxon>Halapricum</taxon>
    </lineage>
</organism>
<proteinExistence type="predicted"/>
<dbReference type="InterPro" id="IPR055170">
    <property type="entry name" value="GFO_IDH_MocA-like_dom"/>
</dbReference>
<dbReference type="SUPFAM" id="SSF51735">
    <property type="entry name" value="NAD(P)-binding Rossmann-fold domains"/>
    <property type="match status" value="1"/>
</dbReference>
<dbReference type="Pfam" id="PF01408">
    <property type="entry name" value="GFO_IDH_MocA"/>
    <property type="match status" value="1"/>
</dbReference>
<name>A0A897NB53_9EURY</name>
<dbReference type="InterPro" id="IPR036291">
    <property type="entry name" value="NAD(P)-bd_dom_sf"/>
</dbReference>
<evidence type="ECO:0000259" key="1">
    <source>
        <dbReference type="Pfam" id="PF01408"/>
    </source>
</evidence>
<dbReference type="SUPFAM" id="SSF55347">
    <property type="entry name" value="Glyceraldehyde-3-phosphate dehydrogenase-like, C-terminal domain"/>
    <property type="match status" value="1"/>
</dbReference>
<dbReference type="RefSeq" id="WP_229109840.1">
    <property type="nucleotide sequence ID" value="NZ_CP064788.1"/>
</dbReference>
<dbReference type="Gene3D" id="3.40.50.720">
    <property type="entry name" value="NAD(P)-binding Rossmann-like Domain"/>
    <property type="match status" value="1"/>
</dbReference>
<reference evidence="3 4" key="1">
    <citation type="submission" date="2020-11" db="EMBL/GenBank/DDBJ databases">
        <title>Carbohydrate-dependent, anaerobic sulfur respiration: A novel catabolism in halophilic archaea.</title>
        <authorList>
            <person name="Sorokin D.Y."/>
            <person name="Messina E."/>
            <person name="Smedile F."/>
            <person name="La Cono V."/>
            <person name="Hallsworth J.E."/>
            <person name="Yakimov M.M."/>
        </authorList>
    </citation>
    <scope>NUCLEOTIDE SEQUENCE [LARGE SCALE GENOMIC DNA]</scope>
    <source>
        <strain evidence="3 4">HSR12-2</strain>
    </source>
</reference>
<sequence length="352" mass="37403">MATTSTPPRVGIVGLGGIGSYHADLVAENDARLVAGLDVDPSARTRFETEYGAETYTDRTSFYDAVDAVIVTTPNAYHEAYAVGALQAGCSVLVEKPLAHTLESAERIAAAAAESNAVCMVGFHNRFDPRAEALAASREDGFFGTIQHVDATYVRRRGVPGQGTWFTDADVAGGGALIDIGVHALDLVLSLLAFPDVEEVSGVARSTFGQREDYVDVEGWGGDDGTVSVEDSVTAQLRTADDATISLDVAWAANRTDETAFRLRGTDGGAYLDMNGDLTLYESVDHGVDQHRTTTVETAEYDGHAAEQQAFFEAVTAGEDPDRNTVEQALTVQRLVEAIYRSSDDGAAVAPQ</sequence>
<feature type="domain" description="GFO/IDH/MocA-like oxidoreductase" evidence="2">
    <location>
        <begin position="139"/>
        <end position="269"/>
    </location>
</feature>
<dbReference type="PANTHER" id="PTHR43377">
    <property type="entry name" value="BILIVERDIN REDUCTASE A"/>
    <property type="match status" value="1"/>
</dbReference>
<accession>A0A897NB53</accession>
<dbReference type="KEGG" id="hds:HSR122_2269"/>
<evidence type="ECO:0000313" key="4">
    <source>
        <dbReference type="Proteomes" id="UP000662973"/>
    </source>
</evidence>
<dbReference type="GeneID" id="68852877"/>
<evidence type="ECO:0000259" key="2">
    <source>
        <dbReference type="Pfam" id="PF22725"/>
    </source>
</evidence>
<dbReference type="AlphaFoldDB" id="A0A897NB53"/>
<evidence type="ECO:0000313" key="3">
    <source>
        <dbReference type="EMBL" id="QSG09648.1"/>
    </source>
</evidence>
<feature type="domain" description="Gfo/Idh/MocA-like oxidoreductase N-terminal" evidence="1">
    <location>
        <begin position="9"/>
        <end position="123"/>
    </location>
</feature>
<dbReference type="Pfam" id="PF22725">
    <property type="entry name" value="GFO_IDH_MocA_C3"/>
    <property type="match status" value="1"/>
</dbReference>
<dbReference type="InterPro" id="IPR051450">
    <property type="entry name" value="Gfo/Idh/MocA_Oxidoreductases"/>
</dbReference>